<evidence type="ECO:0000259" key="8">
    <source>
        <dbReference type="Pfam" id="PF02687"/>
    </source>
</evidence>
<dbReference type="Pfam" id="PF12704">
    <property type="entry name" value="MacB_PCD"/>
    <property type="match status" value="1"/>
</dbReference>
<evidence type="ECO:0000256" key="4">
    <source>
        <dbReference type="ARBA" id="ARBA00022989"/>
    </source>
</evidence>
<dbReference type="RefSeq" id="WP_109036136.1">
    <property type="nucleotide sequence ID" value="NZ_CP029210.1"/>
</dbReference>
<evidence type="ECO:0000256" key="3">
    <source>
        <dbReference type="ARBA" id="ARBA00022692"/>
    </source>
</evidence>
<evidence type="ECO:0000256" key="7">
    <source>
        <dbReference type="SAM" id="Phobius"/>
    </source>
</evidence>
<dbReference type="EMBL" id="CP029210">
    <property type="protein sequence ID" value="AWI53266.1"/>
    <property type="molecule type" value="Genomic_DNA"/>
</dbReference>
<feature type="domain" description="ABC3 transporter permease C-terminal" evidence="8">
    <location>
        <begin position="753"/>
        <end position="865"/>
    </location>
</feature>
<dbReference type="KEGG" id="aon:DEH84_07355"/>
<dbReference type="InterPro" id="IPR025857">
    <property type="entry name" value="MacB_PCD"/>
</dbReference>
<name>A0A2U8FSM7_9BURK</name>
<feature type="transmembrane region" description="Helical" evidence="7">
    <location>
        <begin position="753"/>
        <end position="771"/>
    </location>
</feature>
<evidence type="ECO:0000313" key="11">
    <source>
        <dbReference type="Proteomes" id="UP000244892"/>
    </source>
</evidence>
<feature type="transmembrane region" description="Helical" evidence="7">
    <location>
        <begin position="837"/>
        <end position="859"/>
    </location>
</feature>
<feature type="transmembrane region" description="Helical" evidence="7">
    <location>
        <begin position="300"/>
        <end position="320"/>
    </location>
</feature>
<feature type="transmembrane region" description="Helical" evidence="7">
    <location>
        <begin position="463"/>
        <end position="487"/>
    </location>
</feature>
<dbReference type="InterPro" id="IPR038766">
    <property type="entry name" value="Membrane_comp_ABC_pdt"/>
</dbReference>
<feature type="domain" description="MacB-like periplasmic core" evidence="9">
    <location>
        <begin position="32"/>
        <end position="247"/>
    </location>
</feature>
<evidence type="ECO:0000256" key="2">
    <source>
        <dbReference type="ARBA" id="ARBA00022475"/>
    </source>
</evidence>
<evidence type="ECO:0000313" key="10">
    <source>
        <dbReference type="EMBL" id="AWI53266.1"/>
    </source>
</evidence>
<dbReference type="PANTHER" id="PTHR30287">
    <property type="entry name" value="MEMBRANE COMPONENT OF PREDICTED ABC SUPERFAMILY METABOLITE UPTAKE TRANSPORTER"/>
    <property type="match status" value="1"/>
</dbReference>
<reference evidence="10 11" key="1">
    <citation type="submission" date="2018-05" db="EMBL/GenBank/DDBJ databases">
        <title>complete genome sequence of Aquabacterium olei NBRC 110486.</title>
        <authorList>
            <person name="Tang B."/>
            <person name="Chang J."/>
            <person name="Zhang L."/>
            <person name="Yang H."/>
        </authorList>
    </citation>
    <scope>NUCLEOTIDE SEQUENCE [LARGE SCALE GENOMIC DNA]</scope>
    <source>
        <strain evidence="10 11">NBRC 110486</strain>
    </source>
</reference>
<keyword evidence="4 7" id="KW-1133">Transmembrane helix</keyword>
<dbReference type="InterPro" id="IPR003838">
    <property type="entry name" value="ABC3_permease_C"/>
</dbReference>
<dbReference type="OrthoDB" id="5292592at2"/>
<gene>
    <name evidence="10" type="ORF">DEH84_07355</name>
</gene>
<dbReference type="Pfam" id="PF02687">
    <property type="entry name" value="FtsX"/>
    <property type="match status" value="2"/>
</dbReference>
<proteinExistence type="predicted"/>
<keyword evidence="3 7" id="KW-0812">Transmembrane</keyword>
<keyword evidence="5 7" id="KW-0472">Membrane</keyword>
<sequence length="875" mass="93360">MTIAPVLSPAAWHWALVQTRRDLRAASMRFLLVAVVLAVAALSAVAFFADRIEGGLNRDAAQLLGADVVVVADQPVPESLRTAAKDLGLRQTRTAVFPSMARAPDELGGRTRLITLKAVEPAYPLRGRLTLATPSANGGWRDARPAPAGGPGPREVWVERSVLAALDLTVGQGLWLGDALFTVSGVIQSEPDRGAGFLGFSPRVMIRMADLAATQLVQPASRVTWRLLVAGPARKGDALPAAAAETTSDTPSRPAGGEARALSEFTVTARQTAETARGVRVDSLDQGRPEMRATLDRAGLFLRLVALLAGLLSAVDVALVSRDFAQRRLDDCALMRVLGVSQRTMAWTYALQFAAVGVLASALGLLAGWLCHLVFVALLADLVGVALPAAGWPPYALGLGVGVLLTLGFGLPPVLQLARVPPLRVLRRDLGGIKMGSALVWLLGGGALLGLLMLVAGDARLGGIALGGFAGAVLVFAVVSLGAVWALRTLAARLGSRLPLAWTLVARQLTAQPLQTVVQVCALGLGLLALMLLVLIRTDLIASWRQATPADAPDRFVINIQPDQVASFQAALKAAGVERFDWYPMARARLVAINGLPVRPQSYEDDRAQRLLDREFNLSHAAAAPRHNEVVAGRYTPEEPGAFSVEEGLAQTLGLKLGDRLRFDMAGQMEEGRITSLRKVDWSSMRVNFFVMAPQADKPTWPDTYITSFKAPASGEVDRLLVQRFPNVTVVDVSATLAQLQGVLEQVITAVEFLFLFTLAAGLVVLMTGLLTSRERRSRDWAIWRSLGATQAVIGRVQRLELLATGALAGGLAATAALVIGWILASRVFDFVWNAPWWAVLPGAATGALLAWLAGWWSLRGVVHRPVALTLRQAE</sequence>
<feature type="transmembrane region" description="Helical" evidence="7">
    <location>
        <begin position="396"/>
        <end position="418"/>
    </location>
</feature>
<dbReference type="GO" id="GO:0005886">
    <property type="term" value="C:plasma membrane"/>
    <property type="evidence" value="ECO:0007669"/>
    <property type="project" value="UniProtKB-SubCell"/>
</dbReference>
<protein>
    <submittedName>
        <fullName evidence="10">ABC transporter permease</fullName>
    </submittedName>
</protein>
<keyword evidence="2" id="KW-1003">Cell membrane</keyword>
<evidence type="ECO:0000256" key="6">
    <source>
        <dbReference type="SAM" id="MobiDB-lite"/>
    </source>
</evidence>
<feature type="transmembrane region" description="Helical" evidence="7">
    <location>
        <begin position="346"/>
        <end position="366"/>
    </location>
</feature>
<dbReference type="Proteomes" id="UP000244892">
    <property type="component" value="Chromosome"/>
</dbReference>
<feature type="transmembrane region" description="Helical" evidence="7">
    <location>
        <begin position="438"/>
        <end position="457"/>
    </location>
</feature>
<evidence type="ECO:0000256" key="5">
    <source>
        <dbReference type="ARBA" id="ARBA00023136"/>
    </source>
</evidence>
<feature type="transmembrane region" description="Helical" evidence="7">
    <location>
        <begin position="802"/>
        <end position="825"/>
    </location>
</feature>
<feature type="region of interest" description="Disordered" evidence="6">
    <location>
        <begin position="238"/>
        <end position="259"/>
    </location>
</feature>
<dbReference type="AlphaFoldDB" id="A0A2U8FSM7"/>
<organism evidence="10 11">
    <name type="scientific">Aquabacterium olei</name>
    <dbReference type="NCBI Taxonomy" id="1296669"/>
    <lineage>
        <taxon>Bacteria</taxon>
        <taxon>Pseudomonadati</taxon>
        <taxon>Pseudomonadota</taxon>
        <taxon>Betaproteobacteria</taxon>
        <taxon>Burkholderiales</taxon>
        <taxon>Aquabacterium</taxon>
    </lineage>
</organism>
<dbReference type="PANTHER" id="PTHR30287:SF1">
    <property type="entry name" value="INNER MEMBRANE PROTEIN"/>
    <property type="match status" value="1"/>
</dbReference>
<comment type="subcellular location">
    <subcellularLocation>
        <location evidence="1">Cell membrane</location>
        <topology evidence="1">Multi-pass membrane protein</topology>
    </subcellularLocation>
</comment>
<accession>A0A2U8FSM7</accession>
<feature type="transmembrane region" description="Helical" evidence="7">
    <location>
        <begin position="517"/>
        <end position="536"/>
    </location>
</feature>
<keyword evidence="11" id="KW-1185">Reference proteome</keyword>
<evidence type="ECO:0000259" key="9">
    <source>
        <dbReference type="Pfam" id="PF12704"/>
    </source>
</evidence>
<evidence type="ECO:0000256" key="1">
    <source>
        <dbReference type="ARBA" id="ARBA00004651"/>
    </source>
</evidence>
<feature type="transmembrane region" description="Helical" evidence="7">
    <location>
        <begin position="30"/>
        <end position="49"/>
    </location>
</feature>
<feature type="domain" description="ABC3 transporter permease C-terminal" evidence="8">
    <location>
        <begin position="304"/>
        <end position="422"/>
    </location>
</feature>